<feature type="transmembrane region" description="Helical" evidence="7">
    <location>
        <begin position="165"/>
        <end position="188"/>
    </location>
</feature>
<feature type="domain" description="Major facilitator superfamily (MFS) profile" evidence="8">
    <location>
        <begin position="15"/>
        <end position="450"/>
    </location>
</feature>
<dbReference type="EMBL" id="CAFABA010000019">
    <property type="protein sequence ID" value="CAB4820929.1"/>
    <property type="molecule type" value="Genomic_DNA"/>
</dbReference>
<dbReference type="CDD" id="cd17321">
    <property type="entry name" value="MFS_MMR_MDR_like"/>
    <property type="match status" value="1"/>
</dbReference>
<feature type="transmembrane region" description="Helical" evidence="7">
    <location>
        <begin position="140"/>
        <end position="159"/>
    </location>
</feature>
<evidence type="ECO:0000256" key="6">
    <source>
        <dbReference type="ARBA" id="ARBA00023136"/>
    </source>
</evidence>
<feature type="transmembrane region" description="Helical" evidence="7">
    <location>
        <begin position="200"/>
        <end position="219"/>
    </location>
</feature>
<keyword evidence="6 7" id="KW-0472">Membrane</keyword>
<comment type="subcellular location">
    <subcellularLocation>
        <location evidence="1">Cell membrane</location>
        <topology evidence="1">Multi-pass membrane protein</topology>
    </subcellularLocation>
</comment>
<evidence type="ECO:0000313" key="10">
    <source>
        <dbReference type="EMBL" id="CAB5001729.1"/>
    </source>
</evidence>
<feature type="transmembrane region" description="Helical" evidence="7">
    <location>
        <begin position="50"/>
        <end position="69"/>
    </location>
</feature>
<evidence type="ECO:0000256" key="1">
    <source>
        <dbReference type="ARBA" id="ARBA00004651"/>
    </source>
</evidence>
<dbReference type="AlphaFoldDB" id="A0A6J7PE74"/>
<feature type="transmembrane region" description="Helical" evidence="7">
    <location>
        <begin position="429"/>
        <end position="447"/>
    </location>
</feature>
<dbReference type="Pfam" id="PF07690">
    <property type="entry name" value="MFS_1"/>
    <property type="match status" value="1"/>
</dbReference>
<feature type="transmembrane region" description="Helical" evidence="7">
    <location>
        <begin position="225"/>
        <end position="247"/>
    </location>
</feature>
<dbReference type="InterPro" id="IPR036259">
    <property type="entry name" value="MFS_trans_sf"/>
</dbReference>
<evidence type="ECO:0000256" key="3">
    <source>
        <dbReference type="ARBA" id="ARBA00022475"/>
    </source>
</evidence>
<keyword evidence="3" id="KW-1003">Cell membrane</keyword>
<feature type="transmembrane region" description="Helical" evidence="7">
    <location>
        <begin position="81"/>
        <end position="100"/>
    </location>
</feature>
<feature type="transmembrane region" description="Helical" evidence="7">
    <location>
        <begin position="106"/>
        <end position="128"/>
    </location>
</feature>
<evidence type="ECO:0000256" key="2">
    <source>
        <dbReference type="ARBA" id="ARBA00022448"/>
    </source>
</evidence>
<accession>A0A6J7PE74</accession>
<evidence type="ECO:0000256" key="4">
    <source>
        <dbReference type="ARBA" id="ARBA00022692"/>
    </source>
</evidence>
<dbReference type="GO" id="GO:0005886">
    <property type="term" value="C:plasma membrane"/>
    <property type="evidence" value="ECO:0007669"/>
    <property type="project" value="UniProtKB-SubCell"/>
</dbReference>
<dbReference type="InterPro" id="IPR011701">
    <property type="entry name" value="MFS"/>
</dbReference>
<dbReference type="PANTHER" id="PTHR42718:SF46">
    <property type="entry name" value="BLR6921 PROTEIN"/>
    <property type="match status" value="1"/>
</dbReference>
<evidence type="ECO:0000256" key="7">
    <source>
        <dbReference type="SAM" id="Phobius"/>
    </source>
</evidence>
<dbReference type="PANTHER" id="PTHR42718">
    <property type="entry name" value="MAJOR FACILITATOR SUPERFAMILY MULTIDRUG TRANSPORTER MFSC"/>
    <property type="match status" value="1"/>
</dbReference>
<organism evidence="10">
    <name type="scientific">freshwater metagenome</name>
    <dbReference type="NCBI Taxonomy" id="449393"/>
    <lineage>
        <taxon>unclassified sequences</taxon>
        <taxon>metagenomes</taxon>
        <taxon>ecological metagenomes</taxon>
    </lineage>
</organism>
<proteinExistence type="predicted"/>
<dbReference type="PROSITE" id="PS50850">
    <property type="entry name" value="MFS"/>
    <property type="match status" value="1"/>
</dbReference>
<name>A0A6J7PE74_9ZZZZ</name>
<dbReference type="InterPro" id="IPR020846">
    <property type="entry name" value="MFS_dom"/>
</dbReference>
<sequence length="455" mass="48084">MDLGVTTDRRRQKLIVIALLIGVAATSFPTTLLAASIETIRLDFDSDLATISWVQVAPSLGFALGMPMFGKLGDLYGHRRVYVIGFGVSTAFSLLTALAWSPLSLILARTISQLGGGATGTAAIALVAGLLPADQRSRSFGILNMAGGLAPVLGVVVGGPAVDAIGWRALFVLAAIPAGIAWVLGLFVLGETTKRPDVTFDTWGGLALGAGATALLFGINRIRPWGIAHPVVIVCFVLTPVLIAAFVRIERRVQWPLLPLRYLRERSFTASTATMFFMQASFIGSFMLAPLMVMRLFHYSVSRTSLVLMSRPLGFAIGAWVAGHHHSTRSMRKLQLYGNGLLIVGSVFMVLGPIGRSLWLIEVGLVITGFSNGYSRTVLSSLVLTAVDDTDVGIATGVLNMTSQLGSAIGTTVMSAIIANSVEPSTMGWAFGAALIVALLTVPATALHRARAHAT</sequence>
<evidence type="ECO:0000259" key="8">
    <source>
        <dbReference type="PROSITE" id="PS50850"/>
    </source>
</evidence>
<dbReference type="GO" id="GO:0022857">
    <property type="term" value="F:transmembrane transporter activity"/>
    <property type="evidence" value="ECO:0007669"/>
    <property type="project" value="InterPro"/>
</dbReference>
<reference evidence="10" key="1">
    <citation type="submission" date="2020-05" db="EMBL/GenBank/DDBJ databases">
        <authorList>
            <person name="Chiriac C."/>
            <person name="Salcher M."/>
            <person name="Ghai R."/>
            <person name="Kavagutti S V."/>
        </authorList>
    </citation>
    <scope>NUCLEOTIDE SEQUENCE</scope>
</reference>
<feature type="transmembrane region" description="Helical" evidence="7">
    <location>
        <begin position="268"/>
        <end position="293"/>
    </location>
</feature>
<protein>
    <submittedName>
        <fullName evidence="10">Unannotated protein</fullName>
    </submittedName>
</protein>
<gene>
    <name evidence="9" type="ORF">UFOPK3139_00694</name>
    <name evidence="10" type="ORF">UFOPK3967_01674</name>
</gene>
<dbReference type="SUPFAM" id="SSF103473">
    <property type="entry name" value="MFS general substrate transporter"/>
    <property type="match status" value="1"/>
</dbReference>
<keyword evidence="4 7" id="KW-0812">Transmembrane</keyword>
<evidence type="ECO:0000313" key="9">
    <source>
        <dbReference type="EMBL" id="CAB4820929.1"/>
    </source>
</evidence>
<feature type="transmembrane region" description="Helical" evidence="7">
    <location>
        <begin position="334"/>
        <end position="355"/>
    </location>
</feature>
<dbReference type="EMBL" id="CAFBOS010000101">
    <property type="protein sequence ID" value="CAB5001729.1"/>
    <property type="molecule type" value="Genomic_DNA"/>
</dbReference>
<dbReference type="Gene3D" id="1.20.1250.20">
    <property type="entry name" value="MFS general substrate transporter like domains"/>
    <property type="match status" value="1"/>
</dbReference>
<keyword evidence="5 7" id="KW-1133">Transmembrane helix</keyword>
<evidence type="ECO:0000256" key="5">
    <source>
        <dbReference type="ARBA" id="ARBA00022989"/>
    </source>
</evidence>
<keyword evidence="2" id="KW-0813">Transport</keyword>
<feature type="transmembrane region" description="Helical" evidence="7">
    <location>
        <begin position="305"/>
        <end position="322"/>
    </location>
</feature>